<feature type="region of interest" description="Disordered" evidence="1">
    <location>
        <begin position="193"/>
        <end position="326"/>
    </location>
</feature>
<reference evidence="2 3" key="1">
    <citation type="journal article" date="2017" name="Nat. Ecol. Evol.">
        <title>Scallop genome provides insights into evolution of bilaterian karyotype and development.</title>
        <authorList>
            <person name="Wang S."/>
            <person name="Zhang J."/>
            <person name="Jiao W."/>
            <person name="Li J."/>
            <person name="Xun X."/>
            <person name="Sun Y."/>
            <person name="Guo X."/>
            <person name="Huan P."/>
            <person name="Dong B."/>
            <person name="Zhang L."/>
            <person name="Hu X."/>
            <person name="Sun X."/>
            <person name="Wang J."/>
            <person name="Zhao C."/>
            <person name="Wang Y."/>
            <person name="Wang D."/>
            <person name="Huang X."/>
            <person name="Wang R."/>
            <person name="Lv J."/>
            <person name="Li Y."/>
            <person name="Zhang Z."/>
            <person name="Liu B."/>
            <person name="Lu W."/>
            <person name="Hui Y."/>
            <person name="Liang J."/>
            <person name="Zhou Z."/>
            <person name="Hou R."/>
            <person name="Li X."/>
            <person name="Liu Y."/>
            <person name="Li H."/>
            <person name="Ning X."/>
            <person name="Lin Y."/>
            <person name="Zhao L."/>
            <person name="Xing Q."/>
            <person name="Dou J."/>
            <person name="Li Y."/>
            <person name="Mao J."/>
            <person name="Guo H."/>
            <person name="Dou H."/>
            <person name="Li T."/>
            <person name="Mu C."/>
            <person name="Jiang W."/>
            <person name="Fu Q."/>
            <person name="Fu X."/>
            <person name="Miao Y."/>
            <person name="Liu J."/>
            <person name="Yu Q."/>
            <person name="Li R."/>
            <person name="Liao H."/>
            <person name="Li X."/>
            <person name="Kong Y."/>
            <person name="Jiang Z."/>
            <person name="Chourrout D."/>
            <person name="Li R."/>
            <person name="Bao Z."/>
        </authorList>
    </citation>
    <scope>NUCLEOTIDE SEQUENCE [LARGE SCALE GENOMIC DNA]</scope>
    <source>
        <strain evidence="2 3">PY_sf001</strain>
    </source>
</reference>
<feature type="compositionally biased region" description="Basic and acidic residues" evidence="1">
    <location>
        <begin position="193"/>
        <end position="205"/>
    </location>
</feature>
<feature type="compositionally biased region" description="Basic residues" evidence="1">
    <location>
        <begin position="275"/>
        <end position="297"/>
    </location>
</feature>
<proteinExistence type="predicted"/>
<sequence length="343" mass="38043">MAVTSLNGTEQTISAFVQDIIRYARQKVEDGEEDINNIEEGSAESRDDLTTSGHLCNGDATEEEIQDKGEQAHPPTDPIDVITDEIHKEVSDVNVDKAEPERLDSVDSEQLVAPRAEVEQFIAPQAEVDVTDLDDPDFIESQDQKEAEVSDTINITTNDNDNDDAILVVHPNGKTQTVVDYVNDIIDAARKRAAEETIEVIDDKSKSKKEKKKSGDSGRKGSRRGSGRSGAVRELISRLFRREDMDTPAEGSNGIGHSPVDKETSDKPSPDKTKPKQNKSHRRPHFKNLLFQKKKKYQVSTEALATDENSRDKIKKRQKVSRANSFGKSLRNILSCSSSVTTV</sequence>
<feature type="region of interest" description="Disordered" evidence="1">
    <location>
        <begin position="28"/>
        <end position="79"/>
    </location>
</feature>
<organism evidence="2 3">
    <name type="scientific">Mizuhopecten yessoensis</name>
    <name type="common">Japanese scallop</name>
    <name type="synonym">Patinopecten yessoensis</name>
    <dbReference type="NCBI Taxonomy" id="6573"/>
    <lineage>
        <taxon>Eukaryota</taxon>
        <taxon>Metazoa</taxon>
        <taxon>Spiralia</taxon>
        <taxon>Lophotrochozoa</taxon>
        <taxon>Mollusca</taxon>
        <taxon>Bivalvia</taxon>
        <taxon>Autobranchia</taxon>
        <taxon>Pteriomorphia</taxon>
        <taxon>Pectinida</taxon>
        <taxon>Pectinoidea</taxon>
        <taxon>Pectinidae</taxon>
        <taxon>Mizuhopecten</taxon>
    </lineage>
</organism>
<feature type="compositionally biased region" description="Basic and acidic residues" evidence="1">
    <location>
        <begin position="259"/>
        <end position="274"/>
    </location>
</feature>
<dbReference type="Proteomes" id="UP000242188">
    <property type="component" value="Unassembled WGS sequence"/>
</dbReference>
<dbReference type="OrthoDB" id="10408366at2759"/>
<feature type="region of interest" description="Disordered" evidence="1">
    <location>
        <begin position="140"/>
        <end position="163"/>
    </location>
</feature>
<protein>
    <submittedName>
        <fullName evidence="2">Uncharacterized protein</fullName>
    </submittedName>
</protein>
<keyword evidence="3" id="KW-1185">Reference proteome</keyword>
<evidence type="ECO:0000256" key="1">
    <source>
        <dbReference type="SAM" id="MobiDB-lite"/>
    </source>
</evidence>
<evidence type="ECO:0000313" key="3">
    <source>
        <dbReference type="Proteomes" id="UP000242188"/>
    </source>
</evidence>
<comment type="caution">
    <text evidence="2">The sequence shown here is derived from an EMBL/GenBank/DDBJ whole genome shotgun (WGS) entry which is preliminary data.</text>
</comment>
<accession>A0A210PEI1</accession>
<dbReference type="EMBL" id="NEDP02076748">
    <property type="protein sequence ID" value="OWF34877.1"/>
    <property type="molecule type" value="Genomic_DNA"/>
</dbReference>
<evidence type="ECO:0000313" key="2">
    <source>
        <dbReference type="EMBL" id="OWF34877.1"/>
    </source>
</evidence>
<dbReference type="AlphaFoldDB" id="A0A210PEI1"/>
<gene>
    <name evidence="2" type="ORF">KP79_PYT15661</name>
</gene>
<name>A0A210PEI1_MIZYE</name>